<dbReference type="PANTHER" id="PTHR43353">
    <property type="entry name" value="SUCCINATE-SEMIALDEHYDE DEHYDROGENASE, MITOCHONDRIAL"/>
    <property type="match status" value="1"/>
</dbReference>
<dbReference type="InterPro" id="IPR016163">
    <property type="entry name" value="Ald_DH_C"/>
</dbReference>
<dbReference type="OrthoDB" id="310895at2759"/>
<dbReference type="GeneID" id="34575721"/>
<dbReference type="STRING" id="1835702.A0A1F5LM29"/>
<dbReference type="SUPFAM" id="SSF53720">
    <property type="entry name" value="ALDH-like"/>
    <property type="match status" value="1"/>
</dbReference>
<dbReference type="GO" id="GO:0004777">
    <property type="term" value="F:succinate-semialdehyde dehydrogenase (NAD+) activity"/>
    <property type="evidence" value="ECO:0007669"/>
    <property type="project" value="TreeGrafter"/>
</dbReference>
<evidence type="ECO:0000259" key="2">
    <source>
        <dbReference type="Pfam" id="PF00171"/>
    </source>
</evidence>
<dbReference type="PANTHER" id="PTHR43353:SF5">
    <property type="entry name" value="SUCCINATE-SEMIALDEHYDE DEHYDROGENASE, MITOCHONDRIAL"/>
    <property type="match status" value="1"/>
</dbReference>
<dbReference type="Gene3D" id="3.40.605.10">
    <property type="entry name" value="Aldehyde Dehydrogenase, Chain A, domain 1"/>
    <property type="match status" value="1"/>
</dbReference>
<dbReference type="InterPro" id="IPR015590">
    <property type="entry name" value="Aldehyde_DH_dom"/>
</dbReference>
<dbReference type="InterPro" id="IPR050740">
    <property type="entry name" value="Aldehyde_DH_Superfamily"/>
</dbReference>
<evidence type="ECO:0000313" key="4">
    <source>
        <dbReference type="Proteomes" id="UP000177622"/>
    </source>
</evidence>
<dbReference type="Gene3D" id="3.40.309.10">
    <property type="entry name" value="Aldehyde Dehydrogenase, Chain A, domain 2"/>
    <property type="match status" value="1"/>
</dbReference>
<dbReference type="InterPro" id="IPR016162">
    <property type="entry name" value="Ald_DH_N"/>
</dbReference>
<feature type="domain" description="Aldehyde dehydrogenase" evidence="2">
    <location>
        <begin position="1"/>
        <end position="117"/>
    </location>
</feature>
<dbReference type="Pfam" id="PF00171">
    <property type="entry name" value="Aldedh"/>
    <property type="match status" value="2"/>
</dbReference>
<dbReference type="Proteomes" id="UP000177622">
    <property type="component" value="Unassembled WGS sequence"/>
</dbReference>
<reference evidence="3 4" key="1">
    <citation type="journal article" date="2016" name="Sci. Rep.">
        <title>Penicillium arizonense, a new, genome sequenced fungal species, reveals a high chemical diversity in secreted metabolites.</title>
        <authorList>
            <person name="Grijseels S."/>
            <person name="Nielsen J.C."/>
            <person name="Randelovic M."/>
            <person name="Nielsen J."/>
            <person name="Nielsen K.F."/>
            <person name="Workman M."/>
            <person name="Frisvad J.C."/>
        </authorList>
    </citation>
    <scope>NUCLEOTIDE SEQUENCE [LARGE SCALE GENOMIC DNA]</scope>
    <source>
        <strain evidence="3 4">CBS 141311</strain>
    </source>
</reference>
<evidence type="ECO:0000313" key="3">
    <source>
        <dbReference type="EMBL" id="OGE53991.1"/>
    </source>
</evidence>
<proteinExistence type="predicted"/>
<protein>
    <recommendedName>
        <fullName evidence="2">Aldehyde dehydrogenase domain-containing protein</fullName>
    </recommendedName>
</protein>
<dbReference type="RefSeq" id="XP_022489428.1">
    <property type="nucleotide sequence ID" value="XM_022630987.1"/>
</dbReference>
<organism evidence="3 4">
    <name type="scientific">Penicillium arizonense</name>
    <dbReference type="NCBI Taxonomy" id="1835702"/>
    <lineage>
        <taxon>Eukaryota</taxon>
        <taxon>Fungi</taxon>
        <taxon>Dikarya</taxon>
        <taxon>Ascomycota</taxon>
        <taxon>Pezizomycotina</taxon>
        <taxon>Eurotiomycetes</taxon>
        <taxon>Eurotiomycetidae</taxon>
        <taxon>Eurotiales</taxon>
        <taxon>Aspergillaceae</taxon>
        <taxon>Penicillium</taxon>
    </lineage>
</organism>
<dbReference type="InterPro" id="IPR016161">
    <property type="entry name" value="Ald_DH/histidinol_DH"/>
</dbReference>
<gene>
    <name evidence="3" type="ORF">PENARI_c007G06546</name>
</gene>
<dbReference type="EMBL" id="LXJU01000007">
    <property type="protein sequence ID" value="OGE53991.1"/>
    <property type="molecule type" value="Genomic_DNA"/>
</dbReference>
<name>A0A1F5LM29_PENAI</name>
<dbReference type="GO" id="GO:0009450">
    <property type="term" value="P:gamma-aminobutyric acid catabolic process"/>
    <property type="evidence" value="ECO:0007669"/>
    <property type="project" value="TreeGrafter"/>
</dbReference>
<sequence length="169" mass="17858">MITRKVAPALAAGCSVIVKPPSETPFSPIALGFLALEAGLPPNCVHIIPTNDSQASTELATNPKVKKLSFIESTGVGNLLAKAARNTMKSVSMEICGNAPFTVFEDGDIDQAVEAAMVPMDLPGYFYEPTIISEATMEMQVAHDKTFGPLATIFPICTEAESVLLANES</sequence>
<keyword evidence="4" id="KW-1185">Reference proteome</keyword>
<accession>A0A1F5LM29</accession>
<dbReference type="AlphaFoldDB" id="A0A1F5LM29"/>
<comment type="caution">
    <text evidence="3">The sequence shown here is derived from an EMBL/GenBank/DDBJ whole genome shotgun (WGS) entry which is preliminary data.</text>
</comment>
<evidence type="ECO:0000256" key="1">
    <source>
        <dbReference type="ARBA" id="ARBA00023002"/>
    </source>
</evidence>
<feature type="domain" description="Aldehyde dehydrogenase" evidence="2">
    <location>
        <begin position="123"/>
        <end position="169"/>
    </location>
</feature>
<keyword evidence="1" id="KW-0560">Oxidoreductase</keyword>